<dbReference type="GO" id="GO:0015095">
    <property type="term" value="F:magnesium ion transmembrane transporter activity"/>
    <property type="evidence" value="ECO:0007669"/>
    <property type="project" value="UniProtKB-UniRule"/>
</dbReference>
<dbReference type="SUPFAM" id="SSF54631">
    <property type="entry name" value="CBS-domain pair"/>
    <property type="match status" value="1"/>
</dbReference>
<dbReference type="Proteomes" id="UP000306552">
    <property type="component" value="Unassembled WGS sequence"/>
</dbReference>
<proteinExistence type="inferred from homology"/>
<dbReference type="CDD" id="cd04606">
    <property type="entry name" value="CBS_pair_Mg_transporter"/>
    <property type="match status" value="1"/>
</dbReference>
<keyword evidence="8" id="KW-0129">CBS domain</keyword>
<keyword evidence="9" id="KW-0479">Metal-binding</keyword>
<dbReference type="PANTHER" id="PTHR43773">
    <property type="entry name" value="MAGNESIUM TRANSPORTER MGTE"/>
    <property type="match status" value="1"/>
</dbReference>
<dbReference type="InterPro" id="IPR038076">
    <property type="entry name" value="MgtE_N_sf"/>
</dbReference>
<dbReference type="AlphaFoldDB" id="A0A4U5TS54"/>
<sequence>MQFEISKAFIEKIEHLIEEQNNQELLSHLGDMHHADIAEILDQLTLDEATYVIKLLDSEKTAEILMEIDQDDRERVLENLTPKEIADEIEEMDTDDATDIISNLSVELKDEVFKNLKDREHAQHIVELMRYDEDSAGGLMAKELIKVNENWSVTGCMEEMRAQAENVTRVHAIYVVDNKGKLKGRLSLKDLITAPSNANIADVYIENVDYVDVHTSAEEVARVMQKYDLEAIPVVDEIGRLVGRITVDDIIDFIRDEADKDYQMAAGISEDVDADDSIWELTRARLPWLVLALFGGFIAVTVAGQFESAMVNYGFLFFFMPLIAAMAGNVGVQSSAIIVQSIAKGTLTGSVWKRLLKEVGLNVLNGIILSIILFLGAHFILGRDYIVAFTVSTALISVIIIASLIGTFVPIMLNRYKIDPALATGPFITTSNDIFGLLIFFTIAKYMLGF</sequence>
<keyword evidence="12" id="KW-1185">Reference proteome</keyword>
<dbReference type="Gene3D" id="3.10.580.10">
    <property type="entry name" value="CBS-domain"/>
    <property type="match status" value="1"/>
</dbReference>
<dbReference type="Pfam" id="PF03448">
    <property type="entry name" value="MgtE_N"/>
    <property type="match status" value="1"/>
</dbReference>
<dbReference type="PANTHER" id="PTHR43773:SF1">
    <property type="entry name" value="MAGNESIUM TRANSPORTER MGTE"/>
    <property type="match status" value="1"/>
</dbReference>
<keyword evidence="5 9" id="KW-0460">Magnesium</keyword>
<keyword evidence="7 9" id="KW-0472">Membrane</keyword>
<dbReference type="InterPro" id="IPR000644">
    <property type="entry name" value="CBS_dom"/>
</dbReference>
<keyword evidence="3 9" id="KW-0813">Transport</keyword>
<dbReference type="InterPro" id="IPR006669">
    <property type="entry name" value="MgtE_transporter"/>
</dbReference>
<keyword evidence="4 9" id="KW-0812">Transmembrane</keyword>
<keyword evidence="6 9" id="KW-1133">Transmembrane helix</keyword>
<dbReference type="SMART" id="SM00924">
    <property type="entry name" value="MgtE_N"/>
    <property type="match status" value="1"/>
</dbReference>
<dbReference type="Gene3D" id="1.10.357.20">
    <property type="entry name" value="SLC41 divalent cation transporters, integral membrane domain"/>
    <property type="match status" value="1"/>
</dbReference>
<feature type="transmembrane region" description="Helical" evidence="9">
    <location>
        <begin position="286"/>
        <end position="306"/>
    </location>
</feature>
<dbReference type="SUPFAM" id="SSF158791">
    <property type="entry name" value="MgtE N-terminal domain-like"/>
    <property type="match status" value="1"/>
</dbReference>
<dbReference type="InterPro" id="IPR006668">
    <property type="entry name" value="Mg_transptr_MgtE_intracell_dom"/>
</dbReference>
<dbReference type="Gene3D" id="1.25.60.10">
    <property type="entry name" value="MgtE N-terminal domain-like"/>
    <property type="match status" value="1"/>
</dbReference>
<feature type="domain" description="CBS" evidence="10">
    <location>
        <begin position="204"/>
        <end position="260"/>
    </location>
</feature>
<dbReference type="InterPro" id="IPR046342">
    <property type="entry name" value="CBS_dom_sf"/>
</dbReference>
<comment type="caution">
    <text evidence="11">The sequence shown here is derived from an EMBL/GenBank/DDBJ whole genome shotgun (WGS) entry which is preliminary data.</text>
</comment>
<dbReference type="NCBIfam" id="TIGR00400">
    <property type="entry name" value="mgtE"/>
    <property type="match status" value="1"/>
</dbReference>
<dbReference type="PROSITE" id="PS51371">
    <property type="entry name" value="CBS"/>
    <property type="match status" value="2"/>
</dbReference>
<evidence type="ECO:0000256" key="1">
    <source>
        <dbReference type="ARBA" id="ARBA00004141"/>
    </source>
</evidence>
<name>A0A4U5TS54_9FLAO</name>
<feature type="domain" description="CBS" evidence="10">
    <location>
        <begin position="140"/>
        <end position="203"/>
    </location>
</feature>
<gene>
    <name evidence="11" type="primary">mgtE</name>
    <name evidence="11" type="ORF">FCN74_01495</name>
</gene>
<evidence type="ECO:0000313" key="12">
    <source>
        <dbReference type="Proteomes" id="UP000306552"/>
    </source>
</evidence>
<evidence type="ECO:0000256" key="6">
    <source>
        <dbReference type="ARBA" id="ARBA00022989"/>
    </source>
</evidence>
<dbReference type="InterPro" id="IPR006667">
    <property type="entry name" value="SLC41_membr_dom"/>
</dbReference>
<dbReference type="SUPFAM" id="SSF161093">
    <property type="entry name" value="MgtE membrane domain-like"/>
    <property type="match status" value="1"/>
</dbReference>
<evidence type="ECO:0000256" key="2">
    <source>
        <dbReference type="ARBA" id="ARBA00009749"/>
    </source>
</evidence>
<comment type="subcellular location">
    <subcellularLocation>
        <location evidence="9">Cell membrane</location>
        <topology evidence="9">Multi-pass membrane protein</topology>
    </subcellularLocation>
    <subcellularLocation>
        <location evidence="1">Membrane</location>
        <topology evidence="1">Multi-pass membrane protein</topology>
    </subcellularLocation>
</comment>
<organism evidence="11 12">
    <name type="scientific">Mesohalobacter halotolerans</name>
    <dbReference type="NCBI Taxonomy" id="1883405"/>
    <lineage>
        <taxon>Bacteria</taxon>
        <taxon>Pseudomonadati</taxon>
        <taxon>Bacteroidota</taxon>
        <taxon>Flavobacteriia</taxon>
        <taxon>Flavobacteriales</taxon>
        <taxon>Flavobacteriaceae</taxon>
        <taxon>Mesohalobacter</taxon>
    </lineage>
</organism>
<dbReference type="SMART" id="SM00116">
    <property type="entry name" value="CBS"/>
    <property type="match status" value="2"/>
</dbReference>
<dbReference type="InterPro" id="IPR036739">
    <property type="entry name" value="SLC41_membr_dom_sf"/>
</dbReference>
<evidence type="ECO:0000256" key="4">
    <source>
        <dbReference type="ARBA" id="ARBA00022692"/>
    </source>
</evidence>
<dbReference type="Pfam" id="PF00571">
    <property type="entry name" value="CBS"/>
    <property type="match status" value="2"/>
</dbReference>
<dbReference type="GO" id="GO:0046872">
    <property type="term" value="F:metal ion binding"/>
    <property type="evidence" value="ECO:0007669"/>
    <property type="project" value="UniProtKB-KW"/>
</dbReference>
<feature type="transmembrane region" description="Helical" evidence="9">
    <location>
        <begin position="386"/>
        <end position="409"/>
    </location>
</feature>
<evidence type="ECO:0000256" key="5">
    <source>
        <dbReference type="ARBA" id="ARBA00022842"/>
    </source>
</evidence>
<feature type="transmembrane region" description="Helical" evidence="9">
    <location>
        <begin position="421"/>
        <end position="444"/>
    </location>
</feature>
<comment type="similarity">
    <text evidence="2 9">Belongs to the SLC41A transporter family.</text>
</comment>
<evidence type="ECO:0000256" key="9">
    <source>
        <dbReference type="RuleBase" id="RU362011"/>
    </source>
</evidence>
<keyword evidence="9" id="KW-1003">Cell membrane</keyword>
<evidence type="ECO:0000313" key="11">
    <source>
        <dbReference type="EMBL" id="TKS57119.1"/>
    </source>
</evidence>
<comment type="subunit">
    <text evidence="9">Homodimer.</text>
</comment>
<evidence type="ECO:0000259" key="10">
    <source>
        <dbReference type="PROSITE" id="PS51371"/>
    </source>
</evidence>
<dbReference type="OrthoDB" id="9790355at2"/>
<feature type="transmembrane region" description="Helical" evidence="9">
    <location>
        <begin position="318"/>
        <end position="339"/>
    </location>
</feature>
<feature type="transmembrane region" description="Helical" evidence="9">
    <location>
        <begin position="359"/>
        <end position="380"/>
    </location>
</feature>
<protein>
    <recommendedName>
        <fullName evidence="9">Magnesium transporter MgtE</fullName>
    </recommendedName>
</protein>
<reference evidence="11 12" key="1">
    <citation type="submission" date="2019-04" db="EMBL/GenBank/DDBJ databases">
        <title>Psychroflexus halotolerans sp. nov., isolated from a marine solar saltern.</title>
        <authorList>
            <person name="Feng X."/>
        </authorList>
    </citation>
    <scope>NUCLEOTIDE SEQUENCE [LARGE SCALE GENOMIC DNA]</scope>
    <source>
        <strain evidence="11 12">WDS2C27</strain>
    </source>
</reference>
<comment type="function">
    <text evidence="9">Acts as a magnesium transporter.</text>
</comment>
<dbReference type="RefSeq" id="WP_138930822.1">
    <property type="nucleotide sequence ID" value="NZ_SWMU01000001.1"/>
</dbReference>
<evidence type="ECO:0000256" key="8">
    <source>
        <dbReference type="PROSITE-ProRule" id="PRU00703"/>
    </source>
</evidence>
<evidence type="ECO:0000256" key="3">
    <source>
        <dbReference type="ARBA" id="ARBA00022448"/>
    </source>
</evidence>
<dbReference type="GO" id="GO:0005886">
    <property type="term" value="C:plasma membrane"/>
    <property type="evidence" value="ECO:0007669"/>
    <property type="project" value="UniProtKB-SubCell"/>
</dbReference>
<dbReference type="EMBL" id="SWMU01000001">
    <property type="protein sequence ID" value="TKS57119.1"/>
    <property type="molecule type" value="Genomic_DNA"/>
</dbReference>
<evidence type="ECO:0000256" key="7">
    <source>
        <dbReference type="ARBA" id="ARBA00023136"/>
    </source>
</evidence>
<accession>A0A4U5TS54</accession>
<dbReference type="Pfam" id="PF01769">
    <property type="entry name" value="MgtE"/>
    <property type="match status" value="1"/>
</dbReference>